<dbReference type="AlphaFoldDB" id="A0A5K7S9U0"/>
<evidence type="ECO:0000313" key="3">
    <source>
        <dbReference type="Proteomes" id="UP001193389"/>
    </source>
</evidence>
<feature type="domain" description="GIY-YIG" evidence="1">
    <location>
        <begin position="3"/>
        <end position="60"/>
    </location>
</feature>
<gene>
    <name evidence="2" type="ORF">AQPE_2510</name>
</gene>
<dbReference type="Gene3D" id="3.40.1440.10">
    <property type="entry name" value="GIY-YIG endonuclease"/>
    <property type="match status" value="1"/>
</dbReference>
<sequence>MKYFSYVIYSQESGTFYHGYFEDLEKVLEMHNADEIAPTKGKGPWVLMFSESYDNRMRAIRQASFYRSVKGQRFLKKMLNF</sequence>
<organism evidence="2 3">
    <name type="scientific">Aquipluma nitroreducens</name>
    <dbReference type="NCBI Taxonomy" id="2010828"/>
    <lineage>
        <taxon>Bacteria</taxon>
        <taxon>Pseudomonadati</taxon>
        <taxon>Bacteroidota</taxon>
        <taxon>Bacteroidia</taxon>
        <taxon>Marinilabiliales</taxon>
        <taxon>Prolixibacteraceae</taxon>
        <taxon>Aquipluma</taxon>
    </lineage>
</organism>
<dbReference type="Proteomes" id="UP001193389">
    <property type="component" value="Chromosome"/>
</dbReference>
<dbReference type="InterPro" id="IPR035901">
    <property type="entry name" value="GIY-YIG_endonuc_sf"/>
</dbReference>
<protein>
    <recommendedName>
        <fullName evidence="1">GIY-YIG domain-containing protein</fullName>
    </recommendedName>
</protein>
<dbReference type="Pfam" id="PF01541">
    <property type="entry name" value="GIY-YIG"/>
    <property type="match status" value="1"/>
</dbReference>
<reference evidence="2" key="1">
    <citation type="journal article" date="2020" name="Int. J. Syst. Evol. Microbiol.">
        <title>Aquipluma nitroreducens gen. nov. sp. nov., a novel facultatively anaerobic bacterium isolated from a freshwater lake.</title>
        <authorList>
            <person name="Watanabe M."/>
            <person name="Kojima H."/>
            <person name="Fukui M."/>
        </authorList>
    </citation>
    <scope>NUCLEOTIDE SEQUENCE</scope>
    <source>
        <strain evidence="2">MeG22</strain>
    </source>
</reference>
<dbReference type="KEGG" id="anf:AQPE_2510"/>
<keyword evidence="3" id="KW-1185">Reference proteome</keyword>
<dbReference type="EMBL" id="AP018694">
    <property type="protein sequence ID" value="BBE18348.1"/>
    <property type="molecule type" value="Genomic_DNA"/>
</dbReference>
<name>A0A5K7S9U0_9BACT</name>
<accession>A0A5K7S9U0</accession>
<evidence type="ECO:0000259" key="1">
    <source>
        <dbReference type="Pfam" id="PF01541"/>
    </source>
</evidence>
<dbReference type="InterPro" id="IPR000305">
    <property type="entry name" value="GIY-YIG_endonuc"/>
</dbReference>
<proteinExistence type="predicted"/>
<evidence type="ECO:0000313" key="2">
    <source>
        <dbReference type="EMBL" id="BBE18348.1"/>
    </source>
</evidence>
<dbReference type="RefSeq" id="WP_318351261.1">
    <property type="nucleotide sequence ID" value="NZ_AP018694.1"/>
</dbReference>